<dbReference type="Gene3D" id="3.40.630.30">
    <property type="match status" value="1"/>
</dbReference>
<dbReference type="InterPro" id="IPR016181">
    <property type="entry name" value="Acyl_CoA_acyltransferase"/>
</dbReference>
<dbReference type="OrthoDB" id="5503509at2"/>
<dbReference type="RefSeq" id="WP_013258570.1">
    <property type="nucleotide sequence ID" value="NC_014365.1"/>
</dbReference>
<protein>
    <submittedName>
        <fullName evidence="2">GCN5-related N-acetyltransferase</fullName>
    </submittedName>
</protein>
<evidence type="ECO:0000313" key="2">
    <source>
        <dbReference type="EMBL" id="ADK85118.1"/>
    </source>
</evidence>
<evidence type="ECO:0000313" key="3">
    <source>
        <dbReference type="Proteomes" id="UP000009047"/>
    </source>
</evidence>
<organism evidence="2 3">
    <name type="scientific">Desulfarculus baarsii (strain ATCC 33931 / DSM 2075 / LMG 7858 / VKM B-1802 / 2st14)</name>
    <dbReference type="NCBI Taxonomy" id="644282"/>
    <lineage>
        <taxon>Bacteria</taxon>
        <taxon>Pseudomonadati</taxon>
        <taxon>Thermodesulfobacteriota</taxon>
        <taxon>Desulfarculia</taxon>
        <taxon>Desulfarculales</taxon>
        <taxon>Desulfarculaceae</taxon>
        <taxon>Desulfarculus</taxon>
    </lineage>
</organism>
<dbReference type="PROSITE" id="PS51186">
    <property type="entry name" value="GNAT"/>
    <property type="match status" value="1"/>
</dbReference>
<dbReference type="HOGENOM" id="CLU_1419426_0_0_7"/>
<gene>
    <name evidence="2" type="ordered locus">Deba_1751</name>
</gene>
<proteinExistence type="predicted"/>
<dbReference type="STRING" id="644282.Deba_1751"/>
<dbReference type="CDD" id="cd04301">
    <property type="entry name" value="NAT_SF"/>
    <property type="match status" value="1"/>
</dbReference>
<dbReference type="Proteomes" id="UP000009047">
    <property type="component" value="Chromosome"/>
</dbReference>
<dbReference type="KEGG" id="dbr:Deba_1751"/>
<feature type="domain" description="N-acetyltransferase" evidence="1">
    <location>
        <begin position="27"/>
        <end position="180"/>
    </location>
</feature>
<dbReference type="Pfam" id="PF00583">
    <property type="entry name" value="Acetyltransf_1"/>
    <property type="match status" value="1"/>
</dbReference>
<keyword evidence="3" id="KW-1185">Reference proteome</keyword>
<sequence length="191" mass="21267">MAGQAVKLMLNNGDQVDCLWLDRQNTAPLLELAGRVDSRTLGRHRQDLTDRAALEHWLEGLGQGGLSVLAALDSQAGGRTAGYIYLQKGQKSSAHIGEVEAFIHPDYRDLGLGSALLRFMAEYAEGQGLMFLKVDLPAERRDLVTAYKRLGFQIKAILEDYRVDRSGQPYDVIIMIKRLAVSGNRELLYSY</sequence>
<reference evidence="2 3" key="1">
    <citation type="journal article" date="2010" name="Stand. Genomic Sci.">
        <title>Complete genome sequence of Desulfarculus baarsii type strain (2st14).</title>
        <authorList>
            <person name="Sun H."/>
            <person name="Spring S."/>
            <person name="Lapidus A."/>
            <person name="Davenport K."/>
            <person name="Del Rio T.G."/>
            <person name="Tice H."/>
            <person name="Nolan M."/>
            <person name="Copeland A."/>
            <person name="Cheng J.F."/>
            <person name="Lucas S."/>
            <person name="Tapia R."/>
            <person name="Goodwin L."/>
            <person name="Pitluck S."/>
            <person name="Ivanova N."/>
            <person name="Pagani I."/>
            <person name="Mavromatis K."/>
            <person name="Ovchinnikova G."/>
            <person name="Pati A."/>
            <person name="Chen A."/>
            <person name="Palaniappan K."/>
            <person name="Hauser L."/>
            <person name="Chang Y.J."/>
            <person name="Jeffries C.D."/>
            <person name="Detter J.C."/>
            <person name="Han C."/>
            <person name="Rohde M."/>
            <person name="Brambilla E."/>
            <person name="Goker M."/>
            <person name="Woyke T."/>
            <person name="Bristow J."/>
            <person name="Eisen J.A."/>
            <person name="Markowitz V."/>
            <person name="Hugenholtz P."/>
            <person name="Kyrpides N.C."/>
            <person name="Klenk H.P."/>
            <person name="Land M."/>
        </authorList>
    </citation>
    <scope>NUCLEOTIDE SEQUENCE [LARGE SCALE GENOMIC DNA]</scope>
    <source>
        <strain evidence="3">ATCC 33931 / DSM 2075 / LMG 7858 / VKM B-1802 / 2st14</strain>
    </source>
</reference>
<evidence type="ECO:0000259" key="1">
    <source>
        <dbReference type="PROSITE" id="PS51186"/>
    </source>
</evidence>
<dbReference type="eggNOG" id="COG1247">
    <property type="taxonomic scope" value="Bacteria"/>
</dbReference>
<accession>E1QHS5</accession>
<dbReference type="InterPro" id="IPR000182">
    <property type="entry name" value="GNAT_dom"/>
</dbReference>
<dbReference type="SUPFAM" id="SSF55729">
    <property type="entry name" value="Acyl-CoA N-acyltransferases (Nat)"/>
    <property type="match status" value="1"/>
</dbReference>
<name>E1QHS5_DESB2</name>
<dbReference type="EMBL" id="CP002085">
    <property type="protein sequence ID" value="ADK85118.1"/>
    <property type="molecule type" value="Genomic_DNA"/>
</dbReference>
<dbReference type="AlphaFoldDB" id="E1QHS5"/>
<dbReference type="GO" id="GO:0016747">
    <property type="term" value="F:acyltransferase activity, transferring groups other than amino-acyl groups"/>
    <property type="evidence" value="ECO:0007669"/>
    <property type="project" value="InterPro"/>
</dbReference>